<proteinExistence type="inferred from homology"/>
<keyword evidence="8 10" id="KW-1133">Transmembrane helix</keyword>
<sequence length="171" mass="17864">MADTDDGAANAPAKSSKLPLLLGVGLALAGAGGGFYAVWSGLIMGGESHAGAAHARPASDGGGAGESHVAMPDIAYVPVDPLVISLGDGATGAHLRFRAQLEVASRYQGEVETLMPRVIDVLNSYLRALETADLADSTALIRLRSQMLRRVQIVTGKDRVRDLLIMEFVLN</sequence>
<dbReference type="AlphaFoldDB" id="A0A3A8AR00"/>
<dbReference type="GO" id="GO:0006935">
    <property type="term" value="P:chemotaxis"/>
    <property type="evidence" value="ECO:0007669"/>
    <property type="project" value="UniProtKB-KW"/>
</dbReference>
<evidence type="ECO:0000256" key="8">
    <source>
        <dbReference type="ARBA" id="ARBA00022989"/>
    </source>
</evidence>
<dbReference type="OrthoDB" id="7619358at2"/>
<keyword evidence="6 10" id="KW-0812">Transmembrane</keyword>
<keyword evidence="9 10" id="KW-0472">Membrane</keyword>
<evidence type="ECO:0000313" key="11">
    <source>
        <dbReference type="EMBL" id="RKF13033.1"/>
    </source>
</evidence>
<evidence type="ECO:0000256" key="7">
    <source>
        <dbReference type="ARBA" id="ARBA00022779"/>
    </source>
</evidence>
<evidence type="ECO:0000256" key="9">
    <source>
        <dbReference type="ARBA" id="ARBA00023136"/>
    </source>
</evidence>
<evidence type="ECO:0000256" key="10">
    <source>
        <dbReference type="RuleBase" id="RU364125"/>
    </source>
</evidence>
<accession>A0A3A8AR00</accession>
<keyword evidence="5 10" id="KW-0145">Chemotaxis</keyword>
<evidence type="ECO:0000256" key="4">
    <source>
        <dbReference type="ARBA" id="ARBA00022475"/>
    </source>
</evidence>
<comment type="subcellular location">
    <subcellularLocation>
        <location evidence="10">Cell inner membrane</location>
    </subcellularLocation>
    <subcellularLocation>
        <location evidence="2">Cell membrane</location>
        <topology evidence="2">Single-pass membrane protein</topology>
    </subcellularLocation>
</comment>
<keyword evidence="10" id="KW-0997">Cell inner membrane</keyword>
<keyword evidence="11" id="KW-0966">Cell projection</keyword>
<protein>
    <recommendedName>
        <fullName evidence="10">Flagellar protein FliL</fullName>
    </recommendedName>
</protein>
<dbReference type="GO" id="GO:0009425">
    <property type="term" value="C:bacterial-type flagellum basal body"/>
    <property type="evidence" value="ECO:0007669"/>
    <property type="project" value="InterPro"/>
</dbReference>
<name>A0A3A8AR00_9RHOB</name>
<dbReference type="GO" id="GO:0005886">
    <property type="term" value="C:plasma membrane"/>
    <property type="evidence" value="ECO:0007669"/>
    <property type="project" value="UniProtKB-SubCell"/>
</dbReference>
<keyword evidence="4" id="KW-1003">Cell membrane</keyword>
<dbReference type="Pfam" id="PF03748">
    <property type="entry name" value="FliL"/>
    <property type="match status" value="1"/>
</dbReference>
<keyword evidence="12" id="KW-1185">Reference proteome</keyword>
<organism evidence="11 12">
    <name type="scientific">Roseovarius spongiae</name>
    <dbReference type="NCBI Taxonomy" id="2320272"/>
    <lineage>
        <taxon>Bacteria</taxon>
        <taxon>Pseudomonadati</taxon>
        <taxon>Pseudomonadota</taxon>
        <taxon>Alphaproteobacteria</taxon>
        <taxon>Rhodobacterales</taxon>
        <taxon>Roseobacteraceae</taxon>
        <taxon>Roseovarius</taxon>
    </lineage>
</organism>
<keyword evidence="11" id="KW-0969">Cilium</keyword>
<comment type="similarity">
    <text evidence="3 10">Belongs to the FliL family.</text>
</comment>
<dbReference type="RefSeq" id="WP_121168646.1">
    <property type="nucleotide sequence ID" value="NZ_RAPE01000005.1"/>
</dbReference>
<comment type="caution">
    <text evidence="11">The sequence shown here is derived from an EMBL/GenBank/DDBJ whole genome shotgun (WGS) entry which is preliminary data.</text>
</comment>
<feature type="transmembrane region" description="Helical" evidence="10">
    <location>
        <begin position="20"/>
        <end position="39"/>
    </location>
</feature>
<evidence type="ECO:0000256" key="5">
    <source>
        <dbReference type="ARBA" id="ARBA00022500"/>
    </source>
</evidence>
<dbReference type="EMBL" id="RAPE01000005">
    <property type="protein sequence ID" value="RKF13033.1"/>
    <property type="molecule type" value="Genomic_DNA"/>
</dbReference>
<keyword evidence="11" id="KW-0282">Flagellum</keyword>
<gene>
    <name evidence="11" type="ORF">D6850_16155</name>
</gene>
<dbReference type="GO" id="GO:0071973">
    <property type="term" value="P:bacterial-type flagellum-dependent cell motility"/>
    <property type="evidence" value="ECO:0007669"/>
    <property type="project" value="InterPro"/>
</dbReference>
<evidence type="ECO:0000256" key="1">
    <source>
        <dbReference type="ARBA" id="ARBA00002254"/>
    </source>
</evidence>
<evidence type="ECO:0000256" key="2">
    <source>
        <dbReference type="ARBA" id="ARBA00004162"/>
    </source>
</evidence>
<evidence type="ECO:0000256" key="6">
    <source>
        <dbReference type="ARBA" id="ARBA00022692"/>
    </source>
</evidence>
<evidence type="ECO:0000256" key="3">
    <source>
        <dbReference type="ARBA" id="ARBA00008281"/>
    </source>
</evidence>
<keyword evidence="7 10" id="KW-0283">Flagellar rotation</keyword>
<dbReference type="InterPro" id="IPR005503">
    <property type="entry name" value="FliL"/>
</dbReference>
<dbReference type="Proteomes" id="UP000281128">
    <property type="component" value="Unassembled WGS sequence"/>
</dbReference>
<comment type="function">
    <text evidence="1 10">Controls the rotational direction of flagella during chemotaxis.</text>
</comment>
<evidence type="ECO:0000313" key="12">
    <source>
        <dbReference type="Proteomes" id="UP000281128"/>
    </source>
</evidence>
<reference evidence="11 12" key="1">
    <citation type="submission" date="2018-09" db="EMBL/GenBank/DDBJ databases">
        <title>Roseovarius spongiae sp. nov., isolated from a marine sponge.</title>
        <authorList>
            <person name="Zhuang L."/>
            <person name="Luo L."/>
        </authorList>
    </citation>
    <scope>NUCLEOTIDE SEQUENCE [LARGE SCALE GENOMIC DNA]</scope>
    <source>
        <strain evidence="11 12">HN-E21</strain>
    </source>
</reference>